<dbReference type="PANTHER" id="PTHR13271">
    <property type="entry name" value="UNCHARACTERIZED PUTATIVE METHYLTRANSFERASE"/>
    <property type="match status" value="1"/>
</dbReference>
<dbReference type="STRING" id="1095630.A0A2J6T3M3"/>
<accession>A0A2J6T3M3</accession>
<dbReference type="PROSITE" id="PS50280">
    <property type="entry name" value="SET"/>
    <property type="match status" value="1"/>
</dbReference>
<keyword evidence="3" id="KW-1185">Reference proteome</keyword>
<evidence type="ECO:0000259" key="1">
    <source>
        <dbReference type="PROSITE" id="PS50280"/>
    </source>
</evidence>
<dbReference type="Gene3D" id="3.90.1410.10">
    <property type="entry name" value="set domain protein methyltransferase, domain 1"/>
    <property type="match status" value="1"/>
</dbReference>
<dbReference type="InParanoid" id="A0A2J6T3M3"/>
<evidence type="ECO:0000313" key="2">
    <source>
        <dbReference type="EMBL" id="PMD57513.1"/>
    </source>
</evidence>
<dbReference type="AlphaFoldDB" id="A0A2J6T3M3"/>
<dbReference type="Pfam" id="PF00856">
    <property type="entry name" value="SET"/>
    <property type="match status" value="1"/>
</dbReference>
<feature type="domain" description="SET" evidence="1">
    <location>
        <begin position="19"/>
        <end position="231"/>
    </location>
</feature>
<dbReference type="InterPro" id="IPR050600">
    <property type="entry name" value="SETD3_SETD6_MTase"/>
</dbReference>
<dbReference type="GeneID" id="36583255"/>
<gene>
    <name evidence="2" type="ORF">K444DRAFT_533747</name>
</gene>
<proteinExistence type="predicted"/>
<protein>
    <submittedName>
        <fullName evidence="2">SET domain-containing protein</fullName>
    </submittedName>
</protein>
<dbReference type="EMBL" id="KZ613846">
    <property type="protein sequence ID" value="PMD57513.1"/>
    <property type="molecule type" value="Genomic_DNA"/>
</dbReference>
<dbReference type="Proteomes" id="UP000235371">
    <property type="component" value="Unassembled WGS sequence"/>
</dbReference>
<evidence type="ECO:0000313" key="3">
    <source>
        <dbReference type="Proteomes" id="UP000235371"/>
    </source>
</evidence>
<dbReference type="InterPro" id="IPR001214">
    <property type="entry name" value="SET_dom"/>
</dbReference>
<name>A0A2J6T3M3_9HELO</name>
<sequence length="385" mass="43875">MDIHKRFMEWAIERGVKINGIRPHRFEGRGLGIIAARDLKAGETLLTVPISALRTAYTVPKSLTRSLPKISTIHNLLATDLLLDTSSTRGPWHAVLPSPLDFKTSMPLLWHPTLQSLLPSTAHNLLLNQKRKLKLDWAAVSSAFPDIKYEDYVYRWLIINTRTFYFLSPLPAHRNLHPSNRDDCMAQSPFADYFNHTSSPSACSASFSSSGYSIMTPARIKKGEEVYISYGNHSNDFLLTEYGFILSGVGGGNQWDEAPLDAHILPRFSAKQKEQLEERGFLGKYLLDKKEVCYRTQVALRILVLPIRKWERFVDGLEDGEKEQGAVDKFLGKVLRDFEQEVKEKIKEMDSLAEDVGMECQRDMLRRRWLQIEGLIQAAIGRIQN</sequence>
<dbReference type="PANTHER" id="PTHR13271:SF137">
    <property type="entry name" value="SET DOMAIN-CONTAINING PROTEIN"/>
    <property type="match status" value="1"/>
</dbReference>
<organism evidence="2 3">
    <name type="scientific">Hyaloscypha bicolor E</name>
    <dbReference type="NCBI Taxonomy" id="1095630"/>
    <lineage>
        <taxon>Eukaryota</taxon>
        <taxon>Fungi</taxon>
        <taxon>Dikarya</taxon>
        <taxon>Ascomycota</taxon>
        <taxon>Pezizomycotina</taxon>
        <taxon>Leotiomycetes</taxon>
        <taxon>Helotiales</taxon>
        <taxon>Hyaloscyphaceae</taxon>
        <taxon>Hyaloscypha</taxon>
        <taxon>Hyaloscypha bicolor</taxon>
    </lineage>
</organism>
<dbReference type="OrthoDB" id="341421at2759"/>
<dbReference type="GO" id="GO:0016279">
    <property type="term" value="F:protein-lysine N-methyltransferase activity"/>
    <property type="evidence" value="ECO:0007669"/>
    <property type="project" value="TreeGrafter"/>
</dbReference>
<dbReference type="InterPro" id="IPR046341">
    <property type="entry name" value="SET_dom_sf"/>
</dbReference>
<dbReference type="SUPFAM" id="SSF82199">
    <property type="entry name" value="SET domain"/>
    <property type="match status" value="1"/>
</dbReference>
<dbReference type="FunCoup" id="A0A2J6T3M3">
    <property type="interactions" value="69"/>
</dbReference>
<dbReference type="RefSeq" id="XP_024734417.1">
    <property type="nucleotide sequence ID" value="XM_024875175.1"/>
</dbReference>
<reference evidence="2 3" key="1">
    <citation type="submission" date="2016-04" db="EMBL/GenBank/DDBJ databases">
        <title>A degradative enzymes factory behind the ericoid mycorrhizal symbiosis.</title>
        <authorList>
            <consortium name="DOE Joint Genome Institute"/>
            <person name="Martino E."/>
            <person name="Morin E."/>
            <person name="Grelet G."/>
            <person name="Kuo A."/>
            <person name="Kohler A."/>
            <person name="Daghino S."/>
            <person name="Barry K."/>
            <person name="Choi C."/>
            <person name="Cichocki N."/>
            <person name="Clum A."/>
            <person name="Copeland A."/>
            <person name="Hainaut M."/>
            <person name="Haridas S."/>
            <person name="Labutti K."/>
            <person name="Lindquist E."/>
            <person name="Lipzen A."/>
            <person name="Khouja H.-R."/>
            <person name="Murat C."/>
            <person name="Ohm R."/>
            <person name="Olson A."/>
            <person name="Spatafora J."/>
            <person name="Veneault-Fourrey C."/>
            <person name="Henrissat B."/>
            <person name="Grigoriev I."/>
            <person name="Martin F."/>
            <person name="Perotto S."/>
        </authorList>
    </citation>
    <scope>NUCLEOTIDE SEQUENCE [LARGE SCALE GENOMIC DNA]</scope>
    <source>
        <strain evidence="2 3">E</strain>
    </source>
</reference>